<dbReference type="InterPro" id="IPR011766">
    <property type="entry name" value="TPP_enzyme_TPP-bd"/>
</dbReference>
<keyword evidence="5 6" id="KW-0786">Thiamine pyrophosphate</keyword>
<dbReference type="InterPro" id="IPR029035">
    <property type="entry name" value="DHS-like_NAD/FAD-binding_dom"/>
</dbReference>
<evidence type="ECO:0000256" key="5">
    <source>
        <dbReference type="ARBA" id="ARBA00023052"/>
    </source>
</evidence>
<keyword evidence="4" id="KW-0479">Metal-binding</keyword>
<dbReference type="EMBL" id="FOVH01000012">
    <property type="protein sequence ID" value="SFP20901.1"/>
    <property type="molecule type" value="Genomic_DNA"/>
</dbReference>
<dbReference type="Gene3D" id="3.40.50.1220">
    <property type="entry name" value="TPP-binding domain"/>
    <property type="match status" value="1"/>
</dbReference>
<evidence type="ECO:0000256" key="2">
    <source>
        <dbReference type="ARBA" id="ARBA00001964"/>
    </source>
</evidence>
<dbReference type="Pfam" id="PF00205">
    <property type="entry name" value="TPP_enzyme_M"/>
    <property type="match status" value="1"/>
</dbReference>
<reference evidence="10 11" key="1">
    <citation type="submission" date="2016-10" db="EMBL/GenBank/DDBJ databases">
        <authorList>
            <person name="de Groot N.N."/>
        </authorList>
    </citation>
    <scope>NUCLEOTIDE SEQUENCE [LARGE SCALE GENOMIC DNA]</scope>
    <source>
        <strain evidence="10 11">DSM 43067</strain>
    </source>
</reference>
<evidence type="ECO:0000256" key="6">
    <source>
        <dbReference type="RuleBase" id="RU362132"/>
    </source>
</evidence>
<comment type="cofactor">
    <cofactor evidence="2">
        <name>thiamine diphosphate</name>
        <dbReference type="ChEBI" id="CHEBI:58937"/>
    </cofactor>
</comment>
<dbReference type="GO" id="GO:0009099">
    <property type="term" value="P:L-valine biosynthetic process"/>
    <property type="evidence" value="ECO:0007669"/>
    <property type="project" value="TreeGrafter"/>
</dbReference>
<dbReference type="GO" id="GO:0000287">
    <property type="term" value="F:magnesium ion binding"/>
    <property type="evidence" value="ECO:0007669"/>
    <property type="project" value="InterPro"/>
</dbReference>
<evidence type="ECO:0000259" key="8">
    <source>
        <dbReference type="Pfam" id="PF02775"/>
    </source>
</evidence>
<dbReference type="PANTHER" id="PTHR18968:SF166">
    <property type="entry name" value="2-HYDROXYACYL-COA LYASE 2"/>
    <property type="match status" value="1"/>
</dbReference>
<dbReference type="SUPFAM" id="SSF52518">
    <property type="entry name" value="Thiamin diphosphate-binding fold (THDP-binding)"/>
    <property type="match status" value="2"/>
</dbReference>
<dbReference type="GO" id="GO:0050660">
    <property type="term" value="F:flavin adenine dinucleotide binding"/>
    <property type="evidence" value="ECO:0007669"/>
    <property type="project" value="TreeGrafter"/>
</dbReference>
<dbReference type="GO" id="GO:0005948">
    <property type="term" value="C:acetolactate synthase complex"/>
    <property type="evidence" value="ECO:0007669"/>
    <property type="project" value="TreeGrafter"/>
</dbReference>
<evidence type="ECO:0000256" key="3">
    <source>
        <dbReference type="ARBA" id="ARBA00007812"/>
    </source>
</evidence>
<dbReference type="Pfam" id="PF02776">
    <property type="entry name" value="TPP_enzyme_N"/>
    <property type="match status" value="1"/>
</dbReference>
<evidence type="ECO:0000313" key="11">
    <source>
        <dbReference type="Proteomes" id="UP000183413"/>
    </source>
</evidence>
<dbReference type="AlphaFoldDB" id="A0A1I5NI49"/>
<dbReference type="RefSeq" id="WP_075023058.1">
    <property type="nucleotide sequence ID" value="NZ_FOVH01000012.1"/>
</dbReference>
<evidence type="ECO:0000259" key="7">
    <source>
        <dbReference type="Pfam" id="PF00205"/>
    </source>
</evidence>
<comment type="similarity">
    <text evidence="3 6">Belongs to the TPP enzyme family.</text>
</comment>
<dbReference type="InParanoid" id="A0A1I5NI49"/>
<feature type="domain" description="Thiamine pyrophosphate enzyme TPP-binding" evidence="8">
    <location>
        <begin position="381"/>
        <end position="527"/>
    </location>
</feature>
<dbReference type="Proteomes" id="UP000183413">
    <property type="component" value="Unassembled WGS sequence"/>
</dbReference>
<evidence type="ECO:0000259" key="9">
    <source>
        <dbReference type="Pfam" id="PF02776"/>
    </source>
</evidence>
<dbReference type="PANTHER" id="PTHR18968">
    <property type="entry name" value="THIAMINE PYROPHOSPHATE ENZYMES"/>
    <property type="match status" value="1"/>
</dbReference>
<protein>
    <submittedName>
        <fullName evidence="10">Acetolactate synthase large subunit</fullName>
    </submittedName>
</protein>
<dbReference type="InterPro" id="IPR029061">
    <property type="entry name" value="THDP-binding"/>
</dbReference>
<evidence type="ECO:0000256" key="4">
    <source>
        <dbReference type="ARBA" id="ARBA00022723"/>
    </source>
</evidence>
<organism evidence="10 11">
    <name type="scientific">Actinomadura madurae</name>
    <dbReference type="NCBI Taxonomy" id="1993"/>
    <lineage>
        <taxon>Bacteria</taxon>
        <taxon>Bacillati</taxon>
        <taxon>Actinomycetota</taxon>
        <taxon>Actinomycetes</taxon>
        <taxon>Streptosporangiales</taxon>
        <taxon>Thermomonosporaceae</taxon>
        <taxon>Actinomadura</taxon>
    </lineage>
</organism>
<keyword evidence="11" id="KW-1185">Reference proteome</keyword>
<feature type="domain" description="Thiamine pyrophosphate enzyme central" evidence="7">
    <location>
        <begin position="187"/>
        <end position="319"/>
    </location>
</feature>
<dbReference type="STRING" id="1993.SAMN04489713_112149"/>
<dbReference type="CDD" id="cd00568">
    <property type="entry name" value="TPP_enzymes"/>
    <property type="match status" value="1"/>
</dbReference>
<dbReference type="InterPro" id="IPR012001">
    <property type="entry name" value="Thiamin_PyroP_enz_TPP-bd_dom"/>
</dbReference>
<dbReference type="eggNOG" id="COG0028">
    <property type="taxonomic scope" value="Bacteria"/>
</dbReference>
<dbReference type="GO" id="GO:0003984">
    <property type="term" value="F:acetolactate synthase activity"/>
    <property type="evidence" value="ECO:0007669"/>
    <property type="project" value="TreeGrafter"/>
</dbReference>
<name>A0A1I5NI49_9ACTN</name>
<dbReference type="GO" id="GO:0030976">
    <property type="term" value="F:thiamine pyrophosphate binding"/>
    <property type="evidence" value="ECO:0007669"/>
    <property type="project" value="InterPro"/>
</dbReference>
<accession>A0A1I5NI49</accession>
<dbReference type="GO" id="GO:0009097">
    <property type="term" value="P:isoleucine biosynthetic process"/>
    <property type="evidence" value="ECO:0007669"/>
    <property type="project" value="TreeGrafter"/>
</dbReference>
<dbReference type="PROSITE" id="PS00187">
    <property type="entry name" value="TPP_ENZYMES"/>
    <property type="match status" value="1"/>
</dbReference>
<comment type="cofactor">
    <cofactor evidence="1">
        <name>Mg(2+)</name>
        <dbReference type="ChEBI" id="CHEBI:18420"/>
    </cofactor>
</comment>
<dbReference type="Gene3D" id="3.40.50.970">
    <property type="match status" value="2"/>
</dbReference>
<evidence type="ECO:0000256" key="1">
    <source>
        <dbReference type="ARBA" id="ARBA00001946"/>
    </source>
</evidence>
<feature type="domain" description="Thiamine pyrophosphate enzyme N-terminal TPP-binding" evidence="9">
    <location>
        <begin position="1"/>
        <end position="101"/>
    </location>
</feature>
<dbReference type="SUPFAM" id="SSF52467">
    <property type="entry name" value="DHS-like NAD/FAD-binding domain"/>
    <property type="match status" value="1"/>
</dbReference>
<gene>
    <name evidence="10" type="ORF">SAMN04489713_112149</name>
</gene>
<dbReference type="Pfam" id="PF02775">
    <property type="entry name" value="TPP_enzyme_C"/>
    <property type="match status" value="1"/>
</dbReference>
<dbReference type="CDD" id="cd07035">
    <property type="entry name" value="TPP_PYR_POX_like"/>
    <property type="match status" value="1"/>
</dbReference>
<sequence length="538" mass="57364">MKAYQALAAELVEQGVHTAFGLMGDANMQFVAHYSGALGRRFVGATHEAGGVAAADGYFRMTGEVAFASVTHGPGITNTVTALTEAARNRSEIVVLTGDTPPVRTWTQMIDIGAVVAPTGAGYERVYSAESVVFDLRRALHRARTERRPVVLNLPYALMQGEADAPRNRVPTATRVVDGTLEEETLEGALDLIAGAKRPVILAGRGAAASGAREDLLALAELLGCPVATTLLGRDLFAGHPLNVGICGSLASSVGTEILMQADCLLAFGAGLNRYTTFVGELTQGKRILQVDTDLTNVGLYTPVDHVVHGDAATVARRLTEVLTEAEFEGSGWGRKFSERLTAYRPTDEFEDRSADGCVDVRSAVVRLDKVLPADRNVVTDVGRFIMAAWRFMTVTDPLRFTHTSTFGSIGLGLGTAIGAAVASPERLTVAIMGDGGFMMTAGELSTAVRHKVPLLVIVLNDGAYGAEYTKLKNHGDDPDFSLVEWPDIAEVGSAMGAQVLKVTRVDELDRVGKLAQDLRGPLLVDVRLDPRLDVGHW</sequence>
<dbReference type="InterPro" id="IPR045229">
    <property type="entry name" value="TPP_enz"/>
</dbReference>
<evidence type="ECO:0000313" key="10">
    <source>
        <dbReference type="EMBL" id="SFP20901.1"/>
    </source>
</evidence>
<dbReference type="InterPro" id="IPR012000">
    <property type="entry name" value="Thiamin_PyroP_enz_cen_dom"/>
</dbReference>
<proteinExistence type="inferred from homology"/>
<dbReference type="InterPro" id="IPR000399">
    <property type="entry name" value="TPP-bd_CS"/>
</dbReference>